<accession>A0A1B1NCX4</accession>
<proteinExistence type="predicted"/>
<feature type="compositionally biased region" description="Low complexity" evidence="1">
    <location>
        <begin position="269"/>
        <end position="280"/>
    </location>
</feature>
<evidence type="ECO:0000313" key="5">
    <source>
        <dbReference type="Proteomes" id="UP000092482"/>
    </source>
</evidence>
<gene>
    <name evidence="4" type="ORF">SGUI_1886</name>
</gene>
<dbReference type="EMBL" id="CP014989">
    <property type="protein sequence ID" value="ANS79282.1"/>
    <property type="molecule type" value="Genomic_DNA"/>
</dbReference>
<keyword evidence="3" id="KW-0732">Signal</keyword>
<feature type="region of interest" description="Disordered" evidence="1">
    <location>
        <begin position="247"/>
        <end position="316"/>
    </location>
</feature>
<keyword evidence="2" id="KW-0472">Membrane</keyword>
<dbReference type="Proteomes" id="UP000092482">
    <property type="component" value="Chromosome"/>
</dbReference>
<reference evidence="4 5" key="1">
    <citation type="submission" date="2016-03" db="EMBL/GenBank/DDBJ databases">
        <title>Shallow-sea hydrothermal system.</title>
        <authorList>
            <person name="Tang K."/>
        </authorList>
    </citation>
    <scope>NUCLEOTIDE SEQUENCE [LARGE SCALE GENOMIC DNA]</scope>
    <source>
        <strain evidence="4 5">JLT9</strain>
    </source>
</reference>
<protein>
    <recommendedName>
        <fullName evidence="6">Secreted protein</fullName>
    </recommendedName>
</protein>
<feature type="signal peptide" evidence="3">
    <location>
        <begin position="1"/>
        <end position="21"/>
    </location>
</feature>
<organism evidence="4 5">
    <name type="scientific">Serinicoccus hydrothermalis</name>
    <dbReference type="NCBI Taxonomy" id="1758689"/>
    <lineage>
        <taxon>Bacteria</taxon>
        <taxon>Bacillati</taxon>
        <taxon>Actinomycetota</taxon>
        <taxon>Actinomycetes</taxon>
        <taxon>Micrococcales</taxon>
        <taxon>Ornithinimicrobiaceae</taxon>
        <taxon>Serinicoccus</taxon>
    </lineage>
</organism>
<keyword evidence="2" id="KW-1133">Transmembrane helix</keyword>
<dbReference type="AlphaFoldDB" id="A0A1B1NCX4"/>
<sequence length="790" mass="81372">MLALLAALTASSLQPGPSASAADLRQGPVATSAADDVAVVLDDVDPVVVTPGEAVTLTGRLINRGETSHRVTSLGASVSSTGLTSRRQVSQWLDDGRDLDGPVLALGDDDVGPVVAPSQAVPFQVEVPPEVTEDLPSAAQVLPLVISAGEDGEAQEGAGPVRLRTTLVSAGTEEIQTPLDTSWVVPLTLPPDPDLLSPVEEVHAAAWLSAIGEDSAVTGWLDDLLLPGVTYVVDPAALVGLRPAPPLFTPEAAQDTDPTEGDPAPTPAPEGTTATPSAPADAGSATGTVPAPVPDDDASTQSATPEPTEDEPTTPATAADVEQALGTLRTRLAGLPDDQVWWLPSNDPDLVQLTRHAVPPAQAGGLLATSPVGATDTLAPLLGTGRHDVAWPLAPSPSGDLMTRMVELVDSAREQDGTGEDLGVVILPRESFTADSAAMPRRGAIPLQEADGVTALGVDSWTSALVAQSQDVAELRGSGAAAQQLLAHTLGTYLEAPGDPRELVVAPPRPSPAPPEVLGQLSEGWRAAPWLRPVSAQDLVEGAQGSEALRLTGEAPQEAVLGDLVDLLGPGQSPLTDERAAALGTTAQELDDLEGVLRDTTATQSWRSVLSALWSGRWRSEETGWTTARSVLREDVGSTREGVAVRPSTVNFLTDQGEINITVVNELGVALDDLVLEVVASNGRLQVIRQPDPVSIGADSRASVSFEARSITRGETELTATLSTPGGTTLGEPVPIDVRVQPTGIWVYWVLGGLAGLVLVLGLARAVRQGPRVSAPAAAPTGGSADEEGR</sequence>
<evidence type="ECO:0000313" key="4">
    <source>
        <dbReference type="EMBL" id="ANS79282.1"/>
    </source>
</evidence>
<keyword evidence="5" id="KW-1185">Reference proteome</keyword>
<evidence type="ECO:0000256" key="1">
    <source>
        <dbReference type="SAM" id="MobiDB-lite"/>
    </source>
</evidence>
<feature type="chain" id="PRO_5008527807" description="Secreted protein" evidence="3">
    <location>
        <begin position="22"/>
        <end position="790"/>
    </location>
</feature>
<feature type="transmembrane region" description="Helical" evidence="2">
    <location>
        <begin position="746"/>
        <end position="764"/>
    </location>
</feature>
<evidence type="ECO:0000256" key="3">
    <source>
        <dbReference type="SAM" id="SignalP"/>
    </source>
</evidence>
<dbReference type="KEGG" id="serj:SGUI_1886"/>
<keyword evidence="2" id="KW-0812">Transmembrane</keyword>
<evidence type="ECO:0008006" key="6">
    <source>
        <dbReference type="Google" id="ProtNLM"/>
    </source>
</evidence>
<evidence type="ECO:0000256" key="2">
    <source>
        <dbReference type="SAM" id="Phobius"/>
    </source>
</evidence>
<dbReference type="STRING" id="1758689.SGUI_1886"/>
<dbReference type="PATRIC" id="fig|1758689.4.peg.1950"/>
<name>A0A1B1NCX4_9MICO</name>